<gene>
    <name evidence="4" type="ORF">QBC46DRAFT_379629</name>
</gene>
<feature type="domain" description="PX" evidence="2">
    <location>
        <begin position="153"/>
        <end position="355"/>
    </location>
</feature>
<accession>A0AAN6S7H6</accession>
<evidence type="ECO:0000313" key="4">
    <source>
        <dbReference type="EMBL" id="KAK3942666.1"/>
    </source>
</evidence>
<feature type="region of interest" description="Disordered" evidence="1">
    <location>
        <begin position="471"/>
        <end position="502"/>
    </location>
</feature>
<dbReference type="Pfam" id="PF12828">
    <property type="entry name" value="PXB"/>
    <property type="match status" value="1"/>
</dbReference>
<dbReference type="AlphaFoldDB" id="A0AAN6S7H6"/>
<dbReference type="InterPro" id="IPR024555">
    <property type="entry name" value="PX-associated"/>
</dbReference>
<feature type="domain" description="PX-associated" evidence="3">
    <location>
        <begin position="1"/>
        <end position="107"/>
    </location>
</feature>
<dbReference type="Pfam" id="PF12825">
    <property type="entry name" value="DUF3818"/>
    <property type="match status" value="1"/>
</dbReference>
<proteinExistence type="predicted"/>
<keyword evidence="5" id="KW-1185">Reference proteome</keyword>
<reference evidence="5" key="1">
    <citation type="journal article" date="2023" name="Mol. Phylogenet. Evol.">
        <title>Genome-scale phylogeny and comparative genomics of the fungal order Sordariales.</title>
        <authorList>
            <person name="Hensen N."/>
            <person name="Bonometti L."/>
            <person name="Westerberg I."/>
            <person name="Brannstrom I.O."/>
            <person name="Guillou S."/>
            <person name="Cros-Aarteil S."/>
            <person name="Calhoun S."/>
            <person name="Haridas S."/>
            <person name="Kuo A."/>
            <person name="Mondo S."/>
            <person name="Pangilinan J."/>
            <person name="Riley R."/>
            <person name="LaButti K."/>
            <person name="Andreopoulos B."/>
            <person name="Lipzen A."/>
            <person name="Chen C."/>
            <person name="Yan M."/>
            <person name="Daum C."/>
            <person name="Ng V."/>
            <person name="Clum A."/>
            <person name="Steindorff A."/>
            <person name="Ohm R.A."/>
            <person name="Martin F."/>
            <person name="Silar P."/>
            <person name="Natvig D.O."/>
            <person name="Lalanne C."/>
            <person name="Gautier V."/>
            <person name="Ament-Velasquez S.L."/>
            <person name="Kruys A."/>
            <person name="Hutchinson M.I."/>
            <person name="Powell A.J."/>
            <person name="Barry K."/>
            <person name="Miller A.N."/>
            <person name="Grigoriev I.V."/>
            <person name="Debuchy R."/>
            <person name="Gladieux P."/>
            <person name="Hiltunen Thoren M."/>
            <person name="Johannesson H."/>
        </authorList>
    </citation>
    <scope>NUCLEOTIDE SEQUENCE [LARGE SCALE GENOMIC DNA]</scope>
    <source>
        <strain evidence="5">CBS 340.73</strain>
    </source>
</reference>
<name>A0AAN6S7H6_9PEZI</name>
<organism evidence="4 5">
    <name type="scientific">Diplogelasinospora grovesii</name>
    <dbReference type="NCBI Taxonomy" id="303347"/>
    <lineage>
        <taxon>Eukaryota</taxon>
        <taxon>Fungi</taxon>
        <taxon>Dikarya</taxon>
        <taxon>Ascomycota</taxon>
        <taxon>Pezizomycotina</taxon>
        <taxon>Sordariomycetes</taxon>
        <taxon>Sordariomycetidae</taxon>
        <taxon>Sordariales</taxon>
        <taxon>Diplogelasinosporaceae</taxon>
        <taxon>Diplogelasinospora</taxon>
    </lineage>
</organism>
<dbReference type="GO" id="GO:0035091">
    <property type="term" value="F:phosphatidylinositol binding"/>
    <property type="evidence" value="ECO:0007669"/>
    <property type="project" value="TreeGrafter"/>
</dbReference>
<evidence type="ECO:0000259" key="2">
    <source>
        <dbReference type="Pfam" id="PF12825"/>
    </source>
</evidence>
<evidence type="ECO:0000313" key="5">
    <source>
        <dbReference type="Proteomes" id="UP001303473"/>
    </source>
</evidence>
<dbReference type="InterPro" id="IPR024554">
    <property type="entry name" value="LEC1-like_C"/>
</dbReference>
<dbReference type="InterPro" id="IPR047168">
    <property type="entry name" value="LEC1-like"/>
</dbReference>
<comment type="caution">
    <text evidence="4">The sequence shown here is derived from an EMBL/GenBank/DDBJ whole genome shotgun (WGS) entry which is preliminary data.</text>
</comment>
<dbReference type="PANTHER" id="PTHR47185:SF2">
    <property type="entry name" value="FUNGAL PROTEIN"/>
    <property type="match status" value="1"/>
</dbReference>
<evidence type="ECO:0000259" key="3">
    <source>
        <dbReference type="Pfam" id="PF12828"/>
    </source>
</evidence>
<dbReference type="EMBL" id="MU853772">
    <property type="protein sequence ID" value="KAK3942666.1"/>
    <property type="molecule type" value="Genomic_DNA"/>
</dbReference>
<dbReference type="Proteomes" id="UP001303473">
    <property type="component" value="Unassembled WGS sequence"/>
</dbReference>
<sequence length="670" mass="73322">MYAEVELFKDPKTILGYGYPFSENGSDGNPYYAEESSAPLLSSLLRSIVLPVPGVRDLPCDFWPTKFQGLLSKLTKAELSESYDKAALGTRKTLATAASVIHESVTRGIVGGISKGGAGRDLQKSYDRSKASGLVQAWEGVVHELVYGDLVDELFDGAAEKPSLEEHSLGVQAAVDYIIIHLATFIHHIFVLSSEGPYLLKMLANIHKLVPYSMIKQTLRIGNAATMLNGMVKLLLAKVGVGALSNWIGLTQNAEDGMNLLQRIISMVLSWDASEFRKSADKIEKSVGKGGPTKEQLAAIRQFIDTKSRKEHDTVRETSAESPTSIVAAILEDADPKLLTPLSEAQHARCMEYYSSLLSVRDRDEITGAMCRQNPDLFTRAIKDLVGTFEPMIRTIHERVDLREQLSAAETFLNDLIATSKANKTPPSVEDYVSLLRRNRQLLYNWLHEVASKCPEIRDDFRQWAKETIKAFRQPPSDQPGRTESGLDGNNDSKEASVESAGALAGGAGAAGALSPKLQELFSTLPPEKQQEVAAEIDGHATYLSRLEELSLRRMQGVLDNMAADNRDSAESGSRASMCGPGMYLARWQALLDETLVTPELPGGRLRYGRDVRGAVVQGKTTKDAGSVDQVKQERDSEGLQPPKVDTVIKELGPGFRQLAVEFAQGVQPH</sequence>
<protein>
    <submittedName>
        <fullName evidence="4">Uncharacterized protein</fullName>
    </submittedName>
</protein>
<feature type="region of interest" description="Disordered" evidence="1">
    <location>
        <begin position="620"/>
        <end position="642"/>
    </location>
</feature>
<evidence type="ECO:0000256" key="1">
    <source>
        <dbReference type="SAM" id="MobiDB-lite"/>
    </source>
</evidence>
<dbReference type="PANTHER" id="PTHR47185">
    <property type="entry name" value="PX DOMAIN-CONTAINING PROTEIN YPR097W"/>
    <property type="match status" value="1"/>
</dbReference>